<dbReference type="Gene3D" id="2.60.40.2810">
    <property type="match status" value="2"/>
</dbReference>
<dbReference type="InterPro" id="IPR013783">
    <property type="entry name" value="Ig-like_fold"/>
</dbReference>
<dbReference type="PANTHER" id="PTHR13817:SF151">
    <property type="entry name" value="TITIN"/>
    <property type="match status" value="1"/>
</dbReference>
<feature type="compositionally biased region" description="Polar residues" evidence="4">
    <location>
        <begin position="1278"/>
        <end position="1288"/>
    </location>
</feature>
<feature type="region of interest" description="Disordered" evidence="4">
    <location>
        <begin position="885"/>
        <end position="905"/>
    </location>
</feature>
<dbReference type="CDD" id="cd00063">
    <property type="entry name" value="FN3"/>
    <property type="match status" value="4"/>
</dbReference>
<evidence type="ECO:0000256" key="3">
    <source>
        <dbReference type="ARBA" id="ARBA00023326"/>
    </source>
</evidence>
<feature type="region of interest" description="Disordered" evidence="4">
    <location>
        <begin position="1626"/>
        <end position="1651"/>
    </location>
</feature>
<keyword evidence="8" id="KW-1185">Reference proteome</keyword>
<dbReference type="EC" id="3.2.1.14" evidence="7"/>
<dbReference type="Pfam" id="PF17963">
    <property type="entry name" value="Big_9"/>
    <property type="match status" value="10"/>
</dbReference>
<feature type="compositionally biased region" description="Basic and acidic residues" evidence="4">
    <location>
        <begin position="360"/>
        <end position="403"/>
    </location>
</feature>
<dbReference type="EMBL" id="CP045529">
    <property type="protein sequence ID" value="QFU97235.1"/>
    <property type="molecule type" value="Genomic_DNA"/>
</dbReference>
<accession>A0A5P9Q9Z0</accession>
<keyword evidence="5" id="KW-1133">Transmembrane helix</keyword>
<name>A0A5P9Q9Z0_9MICO</name>
<dbReference type="Pfam" id="PF00041">
    <property type="entry name" value="fn3"/>
    <property type="match status" value="2"/>
</dbReference>
<feature type="compositionally biased region" description="Low complexity" evidence="4">
    <location>
        <begin position="1917"/>
        <end position="1933"/>
    </location>
</feature>
<evidence type="ECO:0000256" key="2">
    <source>
        <dbReference type="ARBA" id="ARBA00023295"/>
    </source>
</evidence>
<keyword evidence="7" id="KW-0378">Hydrolase</keyword>
<feature type="region of interest" description="Disordered" evidence="4">
    <location>
        <begin position="1263"/>
        <end position="1294"/>
    </location>
</feature>
<dbReference type="SUPFAM" id="SSF49265">
    <property type="entry name" value="Fibronectin type III"/>
    <property type="match status" value="3"/>
</dbReference>
<dbReference type="PANTHER" id="PTHR13817">
    <property type="entry name" value="TITIN"/>
    <property type="match status" value="1"/>
</dbReference>
<proteinExistence type="predicted"/>
<dbReference type="GO" id="GO:0000272">
    <property type="term" value="P:polysaccharide catabolic process"/>
    <property type="evidence" value="ECO:0007669"/>
    <property type="project" value="UniProtKB-KW"/>
</dbReference>
<dbReference type="Proteomes" id="UP000326702">
    <property type="component" value="Chromosome"/>
</dbReference>
<dbReference type="GO" id="GO:0008843">
    <property type="term" value="F:endochitinase activity"/>
    <property type="evidence" value="ECO:0007669"/>
    <property type="project" value="UniProtKB-EC"/>
</dbReference>
<dbReference type="Gene3D" id="2.60.40.10">
    <property type="entry name" value="Immunoglobulins"/>
    <property type="match status" value="4"/>
</dbReference>
<feature type="domain" description="Fibronectin type-III" evidence="6">
    <location>
        <begin position="1549"/>
        <end position="1641"/>
    </location>
</feature>
<keyword evidence="2 7" id="KW-0326">Glycosidase</keyword>
<feature type="region of interest" description="Disordered" evidence="4">
    <location>
        <begin position="1528"/>
        <end position="1559"/>
    </location>
</feature>
<feature type="region of interest" description="Disordered" evidence="4">
    <location>
        <begin position="360"/>
        <end position="419"/>
    </location>
</feature>
<dbReference type="InterPro" id="IPR036116">
    <property type="entry name" value="FN3_sf"/>
</dbReference>
<evidence type="ECO:0000259" key="6">
    <source>
        <dbReference type="PROSITE" id="PS50853"/>
    </source>
</evidence>
<sequence length="2032" mass="209207">MGILQSLGARRRSVASVTTVSVVSTAMVALALTYHGEPTAKVELNDSGVWVTRGTGAELGRFNTAAQALDSTLVSSSTSADVLQQAETVLAYDPSLGTLSPVDVADSKLRGTAKLPTDAQVGLGGASTAILASDSGLVYVVPAAGVASFDTKVTKPVAKVGKGAVLAVGTDGTVHVADRSGDLTTITTTDKGTAARTTRSDLKGVGAHDVLAITAVGDRAVVLDQTSARLYLPGKTVDVSGTGALLQEPSSASSTVAYATTSGLVSQPLDGSRATTRSASGRPAAPVQVAGCTYGAWSGTGQVVRDCDGTARDLDQRLAGLDSSATLRYRVNRSNVVLNDLASGTVWLAADRFQKVDDWEQKIPENKKGSETDAKNDKPEQVDKPIKNRSEKNRPPVAKDDSYGVRPGRSTILPVLSNDVDPDGDVMAAAVDGDGPTNARVAQVMGGDALLATTDQDAAGSSTFRYRVTDGRGGKDTASVRLKVVPYSQNSKPEQTGEPVLTLARGKTGKIKVLPYFRDPDGDDLLLADATAKTKGDEVRFESDGTVEYRDAGASTGRKAVTLTVSDGLGGTAQGTLWVDVKGADNESPVAVGDHAETRAGQPVTVYPLRNDTDPNGDTLRLAKVDQPSGAKITPNYDAGTFQFAADRAGSYVFTYQVSDGPSATTGVVRVDVVDPDRASGPPVAVPDTALVPSGGQTLVDVLANDSDPSGGVLVVQSVDVPDGAGVTVAVLGHSVLRVTEIRNLDKPVTLHYTVSNGTDSAVGQVRVVAVPPPNKLHPPNAAADEATVHVGDVVTIPVLANDTHPDGLQLYLQPKLAREPAADLGSAFVSDRVVRFQAGSKPGTAYLIYRVRDKNGQEDSAQVTVHVIGGSDNSPPKPPTIEARTLSGGSVTITPPLDGTDPDGDSVRLTGIGTPASKGTAKVTAGTIVYSAAKTATGTDTFQYTVEDRRGQQATGTVRVGIASTPSTNQPPVAVDDAVTVRPGRAVSVAPLVNDSDPDGDRIALVSSGLKAQGGLKVKADGNLVAFTAPGRAGTTTIFYTIQDTHGARASGAIVVTVDAKAPLKPPIAKDDVVSGADVVGKRAVSVPVLANDSDPDGAASALTVTTSQKGVVVGKDGVLSVPLTETDQVFRYTVTDPDGLTDSAFVWIPALQTTAPTLRTDAPELKVESGKPLKIDIRDLVRVADGKTPRLTTDAKVKVVDGTRVVNDVHTVTFTSDDKFAGQATLSFEVTDGKSAGDPHGHTATLSVPITVTAPKNQPPTFTGNPTVSVGAGDTQPGTVDLSSAATDPDDDPLSFKVGKASSGLHAEVSGGTLSVTADAEVAKGTDGTVQVSVSDGKNPAVTGTVHVTVVASTRHLPVANEDDVDKALAGKELRIPVLANDTNPFADEGKPLTITGVTLESGDATQPVVRGDEVAVTPDADFHGQIALSYTIQDATKDPERQVDGQVLITVQGHPDTPAKPEVGTIESHQVTLSWTPPNNNGADITSYTVTPSSGAPQTCVTTTCTITGLTNDQEYTFTVVANNAAGASEPSPESDVARPDERPDAPDAPSLEFGDGQLTVTWSNKTYTDRSAIESVNLQISPAAPDGRTVLQGVTGTTAVWKGLENGVAYKVQVQAVNKAPEPSDWGAWSAEETPAGKPASPGTPTVTRTSLGTTSQMKVDWNAPNDNGGDITGYDIEVLRGGSSVKSVTADASATSTTVDVEANTTDYTFRVRAKNKATAKFGDADWSPQSNAVRAFASPPAPTAVSAKVEGQSGAADLSFTAPNLSGTGVGSGEISYEYSTGNGWFALSSSKTVTGLDNGSTYRFQVRAVASVEGTSEPGAASAESNAVVPYGPPGAPSVKFDSWSGSGGDYTAHFTASYTNNSGREVTITTNGSPGSFTVASGATASKEFTIGGAGYSDTRTGSATAKNAAGTSSPGSAGSSTSPAKPNPRAVVSKGSYVSNGNCNDGTCYYFKVTTSDFADTGSRMVECWTDLKGAHKFGGTTEDVPANGSFQVGCYIGMGSSQYSGHNVWVRINGHDYEKTWW</sequence>
<keyword evidence="5" id="KW-0812">Transmembrane</keyword>
<dbReference type="KEGG" id="lxl:KDY119_00729"/>
<evidence type="ECO:0000256" key="5">
    <source>
        <dbReference type="SAM" id="Phobius"/>
    </source>
</evidence>
<organism evidence="7 8">
    <name type="scientific">Luteimicrobium xylanilyticum</name>
    <dbReference type="NCBI Taxonomy" id="1133546"/>
    <lineage>
        <taxon>Bacteria</taxon>
        <taxon>Bacillati</taxon>
        <taxon>Actinomycetota</taxon>
        <taxon>Actinomycetes</taxon>
        <taxon>Micrococcales</taxon>
        <taxon>Luteimicrobium</taxon>
    </lineage>
</organism>
<feature type="region of interest" description="Disordered" evidence="4">
    <location>
        <begin position="1909"/>
        <end position="1945"/>
    </location>
</feature>
<feature type="domain" description="Fibronectin type-III" evidence="6">
    <location>
        <begin position="1645"/>
        <end position="1747"/>
    </location>
</feature>
<reference evidence="7 8" key="1">
    <citation type="submission" date="2019-10" db="EMBL/GenBank/DDBJ databases">
        <title>Genome sequence of Luteimicrobium xylanilyticum HY-24.</title>
        <authorList>
            <person name="Kim D.Y."/>
            <person name="Park H.-Y."/>
        </authorList>
    </citation>
    <scope>NUCLEOTIDE SEQUENCE [LARGE SCALE GENOMIC DNA]</scope>
    <source>
        <strain evidence="7 8">HY-24</strain>
    </source>
</reference>
<evidence type="ECO:0000313" key="7">
    <source>
        <dbReference type="EMBL" id="QFU97235.1"/>
    </source>
</evidence>
<dbReference type="NCBIfam" id="NF012211">
    <property type="entry name" value="tand_rpt_95"/>
    <property type="match status" value="2"/>
</dbReference>
<feature type="compositionally biased region" description="Basic and acidic residues" evidence="4">
    <location>
        <begin position="1539"/>
        <end position="1549"/>
    </location>
</feature>
<protein>
    <submittedName>
        <fullName evidence="7">Chitinase</fullName>
        <ecNumber evidence="7">3.2.1.14</ecNumber>
    </submittedName>
</protein>
<evidence type="ECO:0000256" key="4">
    <source>
        <dbReference type="SAM" id="MobiDB-lite"/>
    </source>
</evidence>
<feature type="domain" description="Fibronectin type-III" evidence="6">
    <location>
        <begin position="1460"/>
        <end position="1546"/>
    </location>
</feature>
<evidence type="ECO:0000313" key="8">
    <source>
        <dbReference type="Proteomes" id="UP000326702"/>
    </source>
</evidence>
<keyword evidence="1" id="KW-0677">Repeat</keyword>
<dbReference type="PROSITE" id="PS50853">
    <property type="entry name" value="FN3"/>
    <property type="match status" value="3"/>
</dbReference>
<feature type="transmembrane region" description="Helical" evidence="5">
    <location>
        <begin position="12"/>
        <end position="34"/>
    </location>
</feature>
<keyword evidence="3" id="KW-0624">Polysaccharide degradation</keyword>
<dbReference type="SMART" id="SM00060">
    <property type="entry name" value="FN3"/>
    <property type="match status" value="4"/>
</dbReference>
<keyword evidence="5" id="KW-0472">Membrane</keyword>
<evidence type="ECO:0000256" key="1">
    <source>
        <dbReference type="ARBA" id="ARBA00022737"/>
    </source>
</evidence>
<dbReference type="InterPro" id="IPR050964">
    <property type="entry name" value="Striated_Muscle_Regulatory"/>
</dbReference>
<keyword evidence="3" id="KW-0119">Carbohydrate metabolism</keyword>
<dbReference type="InterPro" id="IPR003961">
    <property type="entry name" value="FN3_dom"/>
</dbReference>
<gene>
    <name evidence="7" type="ORF">KDY119_00729</name>
</gene>